<dbReference type="GO" id="GO:0003968">
    <property type="term" value="F:RNA-directed RNA polymerase activity"/>
    <property type="evidence" value="ECO:0007669"/>
    <property type="project" value="UniProtKB-KW"/>
</dbReference>
<dbReference type="GO" id="GO:0039694">
    <property type="term" value="P:viral RNA genome replication"/>
    <property type="evidence" value="ECO:0007669"/>
    <property type="project" value="InterPro"/>
</dbReference>
<feature type="binding site" evidence="9">
    <location>
        <position position="363"/>
    </location>
    <ligand>
        <name>Mg(2+)</name>
        <dbReference type="ChEBI" id="CHEBI:18420"/>
        <label>2</label>
    </ligand>
</feature>
<dbReference type="GO" id="GO:0000166">
    <property type="term" value="F:nucleotide binding"/>
    <property type="evidence" value="ECO:0007669"/>
    <property type="project" value="UniProtKB-KW"/>
</dbReference>
<evidence type="ECO:0000256" key="6">
    <source>
        <dbReference type="ARBA" id="ARBA00022953"/>
    </source>
</evidence>
<evidence type="ECO:0000256" key="4">
    <source>
        <dbReference type="ARBA" id="ARBA00022695"/>
    </source>
</evidence>
<keyword evidence="9" id="KW-0479">Metal-binding</keyword>
<keyword evidence="6" id="KW-0693">Viral RNA replication</keyword>
<comment type="cofactor">
    <cofactor evidence="9">
        <name>Mg(2+)</name>
        <dbReference type="ChEBI" id="CHEBI:18420"/>
    </cofactor>
    <text evidence="9">Binds 2 Mg(2+) per subunit.</text>
</comment>
<accession>A0AB39A6H5</accession>
<evidence type="ECO:0000259" key="10">
    <source>
        <dbReference type="PROSITE" id="PS50522"/>
    </source>
</evidence>
<name>A0AB39A6H5_9VIRU</name>
<reference evidence="11" key="1">
    <citation type="submission" date="2024-07" db="EMBL/GenBank/DDBJ databases">
        <authorList>
            <person name="Vennema H."/>
            <person name="Cremer J."/>
            <person name="Jaarsma R."/>
        </authorList>
    </citation>
    <scope>NUCLEOTIDE SEQUENCE</scope>
    <source>
        <strain evidence="11">NL323_202403</strain>
    </source>
</reference>
<evidence type="ECO:0000313" key="11">
    <source>
        <dbReference type="EMBL" id="XDF39408.1"/>
    </source>
</evidence>
<dbReference type="EC" id="2.7.7.48" evidence="1"/>
<feature type="binding site" evidence="9">
    <location>
        <position position="458"/>
    </location>
    <ligand>
        <name>Mg(2+)</name>
        <dbReference type="ChEBI" id="CHEBI:18420"/>
        <label>2</label>
    </ligand>
</feature>
<comment type="catalytic activity">
    <reaction evidence="8">
        <text>RNA(n) + a ribonucleoside 5'-triphosphate = RNA(n+1) + diphosphate</text>
        <dbReference type="Rhea" id="RHEA:21248"/>
        <dbReference type="Rhea" id="RHEA-COMP:14527"/>
        <dbReference type="Rhea" id="RHEA-COMP:17342"/>
        <dbReference type="ChEBI" id="CHEBI:33019"/>
        <dbReference type="ChEBI" id="CHEBI:61557"/>
        <dbReference type="ChEBI" id="CHEBI:140395"/>
        <dbReference type="EC" id="2.7.7.48"/>
    </reaction>
</comment>
<sequence>MLSKCKTVSNNRTKIVETVSQTSDWLCLAGYERQVFRLKYQEEQLSYKDSCRVIDAYSLLALLQYDIRLQFLAESSDTPTLYLNYIYKLLDCRIDEVISQLKAFNSWLKRLTPVHTKVSVRSFKKATASQLGWDRHHPVFELMLPVIYGYISKLRCHSKSEEYKVVFKSLNDFSSFITRLTLEDISTSLNANVEKYVDQEEEMKSWNYPFDLVNELREIIQDDLKGWSFFADKCYPNYHHGSGATAELKKGAGLASKYFVLDNTLPEEYIQFANRFLAEEYSETGISIKDLVSMIAFVPKGIDSKRIIGQEPTACVFIQQAFFYACDKFFDSHKELGVSLHDQSKSRELALWASYGHDYATIDLSAASDSVTYTLMKYLFGGHPLWEFFEAIRSRVGVLPDDSQIDEKWRGKFIPMEKFMGMGSPSTFPVECWIFSAIIRLAMKHCGVNDYFVVYGDDMIVSKRCEEEVISILSSLNFKVNLDKSFLSEEWFKESCGIEAFNFKDVSPCRISRRYDAFELIKLEESRFKRRKANSAKRSNINPKVVGIIEMRNTIWKHGYRTVSKYFDNKLLKYYPLLLFVDNENQFGLLSKAPKNIHIVDRQNVGKRCMRYNNSLQCTEVLTYNLSVRKEKHLSHDLIYREWLRQSYFHPEREIRPTYIIKNKNGKVIHQRASSIYLGSTKDVFGRVTWSTNYVVQMSKPIKDIPLAPPSYYAQKEGERPGN</sequence>
<protein>
    <recommendedName>
        <fullName evidence="1">RNA-directed RNA polymerase</fullName>
        <ecNumber evidence="1">2.7.7.48</ecNumber>
    </recommendedName>
    <alternativeName>
        <fullName evidence="7">RNA replicase beta chain</fullName>
    </alternativeName>
</protein>
<feature type="domain" description="RdRp catalytic" evidence="10">
    <location>
        <begin position="348"/>
        <end position="489"/>
    </location>
</feature>
<feature type="binding site" evidence="9">
    <location>
        <position position="457"/>
    </location>
    <ligand>
        <name>Mg(2+)</name>
        <dbReference type="ChEBI" id="CHEBI:18420"/>
        <label>2</label>
    </ligand>
</feature>
<evidence type="ECO:0000256" key="8">
    <source>
        <dbReference type="ARBA" id="ARBA00048744"/>
    </source>
</evidence>
<organism evidence="11">
    <name type="scientific">Ivolevirus faecicola</name>
    <dbReference type="NCBI Taxonomy" id="2845024"/>
    <lineage>
        <taxon>Viruses</taxon>
        <taxon>Riboviria</taxon>
        <taxon>Orthornavirae</taxon>
        <taxon>Lenarviricota</taxon>
        <taxon>Leviviricetes</taxon>
        <taxon>Timlovirales</taxon>
        <taxon>Blumeviridae</taxon>
        <taxon>Ivolevirus</taxon>
    </lineage>
</organism>
<dbReference type="GO" id="GO:0046872">
    <property type="term" value="F:metal ion binding"/>
    <property type="evidence" value="ECO:0007669"/>
    <property type="project" value="UniProtKB-KW"/>
</dbReference>
<dbReference type="InterPro" id="IPR007096">
    <property type="entry name" value="RNA-dir_Rpol_cat_phage"/>
</dbReference>
<dbReference type="InterPro" id="IPR043502">
    <property type="entry name" value="DNA/RNA_pol_sf"/>
</dbReference>
<evidence type="ECO:0000256" key="9">
    <source>
        <dbReference type="PIRSR" id="PIRSR605093-1"/>
    </source>
</evidence>
<evidence type="ECO:0000256" key="1">
    <source>
        <dbReference type="ARBA" id="ARBA00012494"/>
    </source>
</evidence>
<evidence type="ECO:0000256" key="7">
    <source>
        <dbReference type="ARBA" id="ARBA00030248"/>
    </source>
</evidence>
<keyword evidence="5" id="KW-0547">Nucleotide-binding</keyword>
<dbReference type="InterPro" id="IPR005093">
    <property type="entry name" value="RNArep_beta"/>
</dbReference>
<keyword evidence="2 11" id="KW-0696">RNA-directed RNA polymerase</keyword>
<dbReference type="SUPFAM" id="SSF56672">
    <property type="entry name" value="DNA/RNA polymerases"/>
    <property type="match status" value="1"/>
</dbReference>
<evidence type="ECO:0000256" key="2">
    <source>
        <dbReference type="ARBA" id="ARBA00022484"/>
    </source>
</evidence>
<evidence type="ECO:0000256" key="5">
    <source>
        <dbReference type="ARBA" id="ARBA00022741"/>
    </source>
</evidence>
<keyword evidence="4" id="KW-0548">Nucleotidyltransferase</keyword>
<proteinExistence type="predicted"/>
<dbReference type="EMBL" id="PQ066013">
    <property type="protein sequence ID" value="XDF39408.1"/>
    <property type="molecule type" value="Genomic_RNA"/>
</dbReference>
<keyword evidence="3" id="KW-0808">Transferase</keyword>
<dbReference type="PROSITE" id="PS50522">
    <property type="entry name" value="RDRP_PHAGE"/>
    <property type="match status" value="1"/>
</dbReference>
<dbReference type="Pfam" id="PF03431">
    <property type="entry name" value="RNA_replicase_B"/>
    <property type="match status" value="1"/>
</dbReference>
<keyword evidence="9" id="KW-0460">Magnesium</keyword>
<evidence type="ECO:0000256" key="3">
    <source>
        <dbReference type="ARBA" id="ARBA00022679"/>
    </source>
</evidence>